<dbReference type="GO" id="GO:0050660">
    <property type="term" value="F:flavin adenine dinucleotide binding"/>
    <property type="evidence" value="ECO:0007669"/>
    <property type="project" value="InterPro"/>
</dbReference>
<name>A0A368DXN9_9PROT</name>
<sequence>MNDKRQKRTAIIGAGMAGLLAAVNLKKAGRDFTVFEKADSLGGTWRDNRYPGLTCDVPAHAYTYSFAPYAEWSAYHATGQEIKRYFEKVADDFGITPSIHFNTEITACHFQEASNNWQLTDSHGESHVFDIVIVASGVLHHPSTPDIPGLNDFQGSHFHSAQWEDGLALENKNIGIIGCGSSGIQIATALTSVAKQLIHFQRSPQWIMPVQQFDYTEEEKQAFRDNPQLIDDIRYDKQYWDNIYRFNKGIINPDSPEMQMIEDICRDYLEASIQDLELREKLRPDYRAACKRLVYNWHYYDCVQKPNVFVETGSIDRVMGSGVQMKDGAFHELDILVLATGFHADQFIKPTSVIGRDGLSLDTFWTPRPSAHYAVTLPGFPNMFMLNGPTGPVGNFSLIDIAERQWGYIDQLLGIIHSGDGDTVEPKISAFEDYEKRRIEAAQKTIFGSGCTSWYLDKTGVPMTWPWGYQDFVDAMRQPVMSEYDVRDAL</sequence>
<dbReference type="GO" id="GO:0050661">
    <property type="term" value="F:NADP binding"/>
    <property type="evidence" value="ECO:0007669"/>
    <property type="project" value="InterPro"/>
</dbReference>
<evidence type="ECO:0000256" key="2">
    <source>
        <dbReference type="ARBA" id="ARBA00022827"/>
    </source>
</evidence>
<keyword evidence="2" id="KW-0274">FAD</keyword>
<evidence type="ECO:0000256" key="1">
    <source>
        <dbReference type="ARBA" id="ARBA00022630"/>
    </source>
</evidence>
<evidence type="ECO:0000313" key="5">
    <source>
        <dbReference type="Proteomes" id="UP000252132"/>
    </source>
</evidence>
<dbReference type="EMBL" id="QOQF01000025">
    <property type="protein sequence ID" value="RCL76086.1"/>
    <property type="molecule type" value="Genomic_DNA"/>
</dbReference>
<dbReference type="Pfam" id="PF00743">
    <property type="entry name" value="FMO-like"/>
    <property type="match status" value="1"/>
</dbReference>
<dbReference type="Proteomes" id="UP000252132">
    <property type="component" value="Unassembled WGS sequence"/>
</dbReference>
<proteinExistence type="predicted"/>
<dbReference type="PANTHER" id="PTHR42877:SF4">
    <property type="entry name" value="FAD_NAD(P)-BINDING DOMAIN-CONTAINING PROTEIN-RELATED"/>
    <property type="match status" value="1"/>
</dbReference>
<keyword evidence="1" id="KW-0285">Flavoprotein</keyword>
<dbReference type="PRINTS" id="PR00469">
    <property type="entry name" value="PNDRDTASEII"/>
</dbReference>
<comment type="caution">
    <text evidence="4">The sequence shown here is derived from an EMBL/GenBank/DDBJ whole genome shotgun (WGS) entry which is preliminary data.</text>
</comment>
<dbReference type="Gene3D" id="3.50.50.60">
    <property type="entry name" value="FAD/NAD(P)-binding domain"/>
    <property type="match status" value="2"/>
</dbReference>
<dbReference type="InterPro" id="IPR051209">
    <property type="entry name" value="FAD-bind_Monooxygenase_sf"/>
</dbReference>
<dbReference type="InterPro" id="IPR036188">
    <property type="entry name" value="FAD/NAD-bd_sf"/>
</dbReference>
<dbReference type="InterPro" id="IPR020946">
    <property type="entry name" value="Flavin_mOase-like"/>
</dbReference>
<evidence type="ECO:0000256" key="3">
    <source>
        <dbReference type="ARBA" id="ARBA00023002"/>
    </source>
</evidence>
<protein>
    <submittedName>
        <fullName evidence="4">NAD(P)/FAD-dependent oxidoreductase</fullName>
    </submittedName>
</protein>
<dbReference type="GO" id="GO:0004499">
    <property type="term" value="F:N,N-dimethylaniline monooxygenase activity"/>
    <property type="evidence" value="ECO:0007669"/>
    <property type="project" value="InterPro"/>
</dbReference>
<keyword evidence="3" id="KW-0560">Oxidoreductase</keyword>
<dbReference type="AlphaFoldDB" id="A0A368DXN9"/>
<reference evidence="4 5" key="1">
    <citation type="journal article" date="2018" name="Microbiome">
        <title>Fine metagenomic profile of the Mediterranean stratified and mixed water columns revealed by assembly and recruitment.</title>
        <authorList>
            <person name="Haro-Moreno J.M."/>
            <person name="Lopez-Perez M."/>
            <person name="De La Torre J.R."/>
            <person name="Picazo A."/>
            <person name="Camacho A."/>
            <person name="Rodriguez-Valera F."/>
        </authorList>
    </citation>
    <scope>NUCLEOTIDE SEQUENCE [LARGE SCALE GENOMIC DNA]</scope>
    <source>
        <strain evidence="4">MED-G55</strain>
    </source>
</reference>
<dbReference type="PANTHER" id="PTHR42877">
    <property type="entry name" value="L-ORNITHINE N(5)-MONOOXYGENASE-RELATED"/>
    <property type="match status" value="1"/>
</dbReference>
<gene>
    <name evidence="4" type="ORF">DBW69_05645</name>
</gene>
<evidence type="ECO:0000313" key="4">
    <source>
        <dbReference type="EMBL" id="RCL76086.1"/>
    </source>
</evidence>
<dbReference type="SUPFAM" id="SSF51905">
    <property type="entry name" value="FAD/NAD(P)-binding domain"/>
    <property type="match status" value="2"/>
</dbReference>
<organism evidence="4 5">
    <name type="scientific">PS1 clade bacterium</name>
    <dbReference type="NCBI Taxonomy" id="2175152"/>
    <lineage>
        <taxon>Bacteria</taxon>
        <taxon>Pseudomonadati</taxon>
        <taxon>Pseudomonadota</taxon>
        <taxon>Alphaproteobacteria</taxon>
        <taxon>PS1 clade</taxon>
    </lineage>
</organism>
<dbReference type="PRINTS" id="PR00368">
    <property type="entry name" value="FADPNR"/>
</dbReference>
<accession>A0A368DXN9</accession>